<proteinExistence type="predicted"/>
<evidence type="ECO:0000313" key="2">
    <source>
        <dbReference type="Proteomes" id="UP000183656"/>
    </source>
</evidence>
<dbReference type="EMBL" id="FPBX01000074">
    <property type="protein sequence ID" value="SFV01088.1"/>
    <property type="molecule type" value="Genomic_DNA"/>
</dbReference>
<protein>
    <submittedName>
        <fullName evidence="1">Uncharacterized protein</fullName>
    </submittedName>
</protein>
<dbReference type="Proteomes" id="UP000183656">
    <property type="component" value="Unassembled WGS sequence"/>
</dbReference>
<keyword evidence="2" id="KW-1185">Reference proteome</keyword>
<evidence type="ECO:0000313" key="1">
    <source>
        <dbReference type="EMBL" id="SFV01088.1"/>
    </source>
</evidence>
<dbReference type="STRING" id="343013.SAMN04489707_10742"/>
<name>A0A1I7KUN5_9BURK</name>
<dbReference type="RefSeq" id="WP_139235578.1">
    <property type="nucleotide sequence ID" value="NZ_CYIG01000079.1"/>
</dbReference>
<reference evidence="1 2" key="1">
    <citation type="submission" date="2016-10" db="EMBL/GenBank/DDBJ databases">
        <authorList>
            <person name="de Groot N.N."/>
        </authorList>
    </citation>
    <scope>NUCLEOTIDE SEQUENCE [LARGE SCALE GENOMIC DNA]</scope>
    <source>
        <strain evidence="1 2">R-24608</strain>
    </source>
</reference>
<accession>A0A1I7KUN5</accession>
<gene>
    <name evidence="1" type="ORF">SAMN04489707_10742</name>
</gene>
<sequence length="333" mass="38439">MVPNFFASEYSCFPEENFLRWFLKWAIESNKSIKPNLYAAAKSFLALVCSRNNFQMDLKIDTVADVTYVLNSEYSLWFILNDNIALAINGGNLHEHALDEIQKNLSKISGDYNISSSRVCKFSYDCRDGIDDIRSLADQGFPLIDRRDLLRLFSSPVGVRAEVESDTYSDFKKYLLQLESEAHGFLRMPPAEWKWAQWVGYCHDLYLRFGNGRRGRFVDLIARTSHEFFDMGHQVVDGGIFFLRIDDKHQLSFMLQIEKLEERGKWQAYWQDKVFATSQQLGLEIVHPHCAGAEKDVALATLRKSYVFLQSDGLVDVQANYDMINLVSFRVTV</sequence>
<dbReference type="AlphaFoldDB" id="A0A1I7KUN5"/>
<organism evidence="1 2">
    <name type="scientific">Paenacidovorax caeni</name>
    <dbReference type="NCBI Taxonomy" id="343013"/>
    <lineage>
        <taxon>Bacteria</taxon>
        <taxon>Pseudomonadati</taxon>
        <taxon>Pseudomonadota</taxon>
        <taxon>Betaproteobacteria</taxon>
        <taxon>Burkholderiales</taxon>
        <taxon>Comamonadaceae</taxon>
        <taxon>Paenacidovorax</taxon>
    </lineage>
</organism>